<feature type="domain" description="Histidine kinase/HSP90-like ATPase" evidence="3">
    <location>
        <begin position="64"/>
        <end position="174"/>
    </location>
</feature>
<dbReference type="Proteomes" id="UP001569904">
    <property type="component" value="Unassembled WGS sequence"/>
</dbReference>
<protein>
    <submittedName>
        <fullName evidence="4">ATP-binding protein</fullName>
    </submittedName>
</protein>
<gene>
    <name evidence="4" type="ORF">SM436_00275</name>
</gene>
<dbReference type="RefSeq" id="WP_371938405.1">
    <property type="nucleotide sequence ID" value="NZ_JAXCEH010000001.1"/>
</dbReference>
<keyword evidence="1" id="KW-0808">Transferase</keyword>
<dbReference type="InterPro" id="IPR036890">
    <property type="entry name" value="HATPase_C_sf"/>
</dbReference>
<dbReference type="PANTHER" id="PTHR35526:SF3">
    <property type="entry name" value="ANTI-SIGMA-F FACTOR RSBW"/>
    <property type="match status" value="1"/>
</dbReference>
<dbReference type="SUPFAM" id="SSF55874">
    <property type="entry name" value="ATPase domain of HSP90 chaperone/DNA topoisomerase II/histidine kinase"/>
    <property type="match status" value="1"/>
</dbReference>
<dbReference type="PANTHER" id="PTHR35526">
    <property type="entry name" value="ANTI-SIGMA-F FACTOR RSBW-RELATED"/>
    <property type="match status" value="1"/>
</dbReference>
<organism evidence="4 5">
    <name type="scientific">Actinomadura chokoriensis</name>
    <dbReference type="NCBI Taxonomy" id="454156"/>
    <lineage>
        <taxon>Bacteria</taxon>
        <taxon>Bacillati</taxon>
        <taxon>Actinomycetota</taxon>
        <taxon>Actinomycetes</taxon>
        <taxon>Streptosporangiales</taxon>
        <taxon>Thermomonosporaceae</taxon>
        <taxon>Actinomadura</taxon>
    </lineage>
</organism>
<dbReference type="GO" id="GO:0005524">
    <property type="term" value="F:ATP binding"/>
    <property type="evidence" value="ECO:0007669"/>
    <property type="project" value="UniProtKB-KW"/>
</dbReference>
<evidence type="ECO:0000259" key="3">
    <source>
        <dbReference type="Pfam" id="PF13581"/>
    </source>
</evidence>
<feature type="region of interest" description="Disordered" evidence="2">
    <location>
        <begin position="1"/>
        <end position="56"/>
    </location>
</feature>
<reference evidence="4 5" key="1">
    <citation type="submission" date="2023-11" db="EMBL/GenBank/DDBJ databases">
        <title>Actinomadura monticuli sp. nov., isolated from volcanic ash.</title>
        <authorList>
            <person name="Lee S.D."/>
            <person name="Yang H."/>
            <person name="Kim I.S."/>
        </authorList>
    </citation>
    <scope>NUCLEOTIDE SEQUENCE [LARGE SCALE GENOMIC DNA]</scope>
    <source>
        <strain evidence="4 5">DSM 45346</strain>
    </source>
</reference>
<evidence type="ECO:0000313" key="5">
    <source>
        <dbReference type="Proteomes" id="UP001569904"/>
    </source>
</evidence>
<sequence>MSSEHHTIELPSSPIPSSPLSDDPRPNGALPNGALPDDLATSAPPHGLPTIHEPPPMLLDELMLPAERESVPRARRFSRSVTAKSGIAHLRDDAEVLISELVTNAVRHATGSALRVRLLRAGTRLRIEVHDQGTGVPRPRQVDLMEQTGRGWFLVAVMADRHGTEHTPSGKSVWCEVRAWPRDEHPGH</sequence>
<dbReference type="Gene3D" id="3.30.565.10">
    <property type="entry name" value="Histidine kinase-like ATPase, C-terminal domain"/>
    <property type="match status" value="1"/>
</dbReference>
<proteinExistence type="predicted"/>
<evidence type="ECO:0000256" key="2">
    <source>
        <dbReference type="SAM" id="MobiDB-lite"/>
    </source>
</evidence>
<evidence type="ECO:0000313" key="4">
    <source>
        <dbReference type="EMBL" id="MFA1552114.1"/>
    </source>
</evidence>
<keyword evidence="1" id="KW-0418">Kinase</keyword>
<dbReference type="InterPro" id="IPR003594">
    <property type="entry name" value="HATPase_dom"/>
</dbReference>
<dbReference type="InterPro" id="IPR050267">
    <property type="entry name" value="Anti-sigma-factor_SerPK"/>
</dbReference>
<accession>A0ABV4QNN1</accession>
<keyword evidence="4" id="KW-0547">Nucleotide-binding</keyword>
<keyword evidence="5" id="KW-1185">Reference proteome</keyword>
<dbReference type="Pfam" id="PF13581">
    <property type="entry name" value="HATPase_c_2"/>
    <property type="match status" value="1"/>
</dbReference>
<dbReference type="CDD" id="cd16936">
    <property type="entry name" value="HATPase_RsbW-like"/>
    <property type="match status" value="1"/>
</dbReference>
<name>A0ABV4QNN1_9ACTN</name>
<keyword evidence="1" id="KW-0723">Serine/threonine-protein kinase</keyword>
<keyword evidence="4" id="KW-0067">ATP-binding</keyword>
<evidence type="ECO:0000256" key="1">
    <source>
        <dbReference type="ARBA" id="ARBA00022527"/>
    </source>
</evidence>
<comment type="caution">
    <text evidence="4">The sequence shown here is derived from an EMBL/GenBank/DDBJ whole genome shotgun (WGS) entry which is preliminary data.</text>
</comment>
<dbReference type="EMBL" id="JAXCEH010000001">
    <property type="protein sequence ID" value="MFA1552114.1"/>
    <property type="molecule type" value="Genomic_DNA"/>
</dbReference>